<evidence type="ECO:0000313" key="2">
    <source>
        <dbReference type="Proteomes" id="UP001057402"/>
    </source>
</evidence>
<dbReference type="EMBL" id="CM042890">
    <property type="protein sequence ID" value="KAI4311692.1"/>
    <property type="molecule type" value="Genomic_DNA"/>
</dbReference>
<dbReference type="Proteomes" id="UP001057402">
    <property type="component" value="Chromosome 11"/>
</dbReference>
<proteinExistence type="predicted"/>
<gene>
    <name evidence="1" type="ORF">MLD38_036567</name>
</gene>
<sequence length="273" mass="30152">MAILTASSAPSPSTPSPLFPEKPRTASFPRSSVNVPRLKGTRSPFPVARLFGPSTFKSSKLKVMFVGVDDAKHPGKLPRTYTLTHCDITSNLNLAISQTINNSQLQGWYNKLQRDEVVAMWKKVKGEMSLHVHCHISGGHFLLDLCARLRTYIFSNELPVVLRAFIHGDGNLLDRFPELKQALVWVHFHSNIDEFDRVECWGPLKDAGSHKPESRVNHLHVKGDSSSGSTLTLPEPCQGDCKCCFSPGWSRSDGWGNPAEASWGLGPKLGLGR</sequence>
<protein>
    <submittedName>
        <fullName evidence="1">Uncharacterized protein</fullName>
    </submittedName>
</protein>
<reference evidence="2" key="1">
    <citation type="journal article" date="2023" name="Front. Plant Sci.">
        <title>Chromosomal-level genome assembly of Melastoma candidum provides insights into trichome evolution.</title>
        <authorList>
            <person name="Zhong Y."/>
            <person name="Wu W."/>
            <person name="Sun C."/>
            <person name="Zou P."/>
            <person name="Liu Y."/>
            <person name="Dai S."/>
            <person name="Zhou R."/>
        </authorList>
    </citation>
    <scope>NUCLEOTIDE SEQUENCE [LARGE SCALE GENOMIC DNA]</scope>
</reference>
<accession>A0ACB9LKH7</accession>
<evidence type="ECO:0000313" key="1">
    <source>
        <dbReference type="EMBL" id="KAI4311692.1"/>
    </source>
</evidence>
<organism evidence="1 2">
    <name type="scientific">Melastoma candidum</name>
    <dbReference type="NCBI Taxonomy" id="119954"/>
    <lineage>
        <taxon>Eukaryota</taxon>
        <taxon>Viridiplantae</taxon>
        <taxon>Streptophyta</taxon>
        <taxon>Embryophyta</taxon>
        <taxon>Tracheophyta</taxon>
        <taxon>Spermatophyta</taxon>
        <taxon>Magnoliopsida</taxon>
        <taxon>eudicotyledons</taxon>
        <taxon>Gunneridae</taxon>
        <taxon>Pentapetalae</taxon>
        <taxon>rosids</taxon>
        <taxon>malvids</taxon>
        <taxon>Myrtales</taxon>
        <taxon>Melastomataceae</taxon>
        <taxon>Melastomatoideae</taxon>
        <taxon>Melastomateae</taxon>
        <taxon>Melastoma</taxon>
    </lineage>
</organism>
<comment type="caution">
    <text evidence="1">The sequence shown here is derived from an EMBL/GenBank/DDBJ whole genome shotgun (WGS) entry which is preliminary data.</text>
</comment>
<name>A0ACB9LKH7_9MYRT</name>
<keyword evidence="2" id="KW-1185">Reference proteome</keyword>